<keyword evidence="2" id="KW-1185">Reference proteome</keyword>
<name>A0AC60P4J4_IXOPE</name>
<accession>A0AC60P4J4</accession>
<evidence type="ECO:0000313" key="2">
    <source>
        <dbReference type="Proteomes" id="UP000805193"/>
    </source>
</evidence>
<protein>
    <submittedName>
        <fullName evidence="1">Uncharacterized protein</fullName>
    </submittedName>
</protein>
<sequence length="113" mass="12697">MDSGIRKTSARKTSHAVAGADPFPTAWKSLRKLLNASIVVEPIWGPETTVRRGLSHPGNRLSGQRPHNSGARSPSPTEQRRRNRAPKCPTRHRQGELNNPPSYRRLCSKSRRR</sequence>
<reference evidence="1 2" key="1">
    <citation type="journal article" date="2020" name="Cell">
        <title>Large-Scale Comparative Analyses of Tick Genomes Elucidate Their Genetic Diversity and Vector Capacities.</title>
        <authorList>
            <consortium name="Tick Genome and Microbiome Consortium (TIGMIC)"/>
            <person name="Jia N."/>
            <person name="Wang J."/>
            <person name="Shi W."/>
            <person name="Du L."/>
            <person name="Sun Y."/>
            <person name="Zhan W."/>
            <person name="Jiang J.F."/>
            <person name="Wang Q."/>
            <person name="Zhang B."/>
            <person name="Ji P."/>
            <person name="Bell-Sakyi L."/>
            <person name="Cui X.M."/>
            <person name="Yuan T.T."/>
            <person name="Jiang B.G."/>
            <person name="Yang W.F."/>
            <person name="Lam T.T."/>
            <person name="Chang Q.C."/>
            <person name="Ding S.J."/>
            <person name="Wang X.J."/>
            <person name="Zhu J.G."/>
            <person name="Ruan X.D."/>
            <person name="Zhao L."/>
            <person name="Wei J.T."/>
            <person name="Ye R.Z."/>
            <person name="Que T.C."/>
            <person name="Du C.H."/>
            <person name="Zhou Y.H."/>
            <person name="Cheng J.X."/>
            <person name="Dai P.F."/>
            <person name="Guo W.B."/>
            <person name="Han X.H."/>
            <person name="Huang E.J."/>
            <person name="Li L.F."/>
            <person name="Wei W."/>
            <person name="Gao Y.C."/>
            <person name="Liu J.Z."/>
            <person name="Shao H.Z."/>
            <person name="Wang X."/>
            <person name="Wang C.C."/>
            <person name="Yang T.C."/>
            <person name="Huo Q.B."/>
            <person name="Li W."/>
            <person name="Chen H.Y."/>
            <person name="Chen S.E."/>
            <person name="Zhou L.G."/>
            <person name="Ni X.B."/>
            <person name="Tian J.H."/>
            <person name="Sheng Y."/>
            <person name="Liu T."/>
            <person name="Pan Y.S."/>
            <person name="Xia L.Y."/>
            <person name="Li J."/>
            <person name="Zhao F."/>
            <person name="Cao W.C."/>
        </authorList>
    </citation>
    <scope>NUCLEOTIDE SEQUENCE [LARGE SCALE GENOMIC DNA]</scope>
    <source>
        <strain evidence="1">Iper-2018</strain>
    </source>
</reference>
<proteinExistence type="predicted"/>
<evidence type="ECO:0000313" key="1">
    <source>
        <dbReference type="EMBL" id="KAG0414246.1"/>
    </source>
</evidence>
<comment type="caution">
    <text evidence="1">The sequence shown here is derived from an EMBL/GenBank/DDBJ whole genome shotgun (WGS) entry which is preliminary data.</text>
</comment>
<gene>
    <name evidence="1" type="ORF">HPB47_008593</name>
</gene>
<organism evidence="1 2">
    <name type="scientific">Ixodes persulcatus</name>
    <name type="common">Taiga tick</name>
    <dbReference type="NCBI Taxonomy" id="34615"/>
    <lineage>
        <taxon>Eukaryota</taxon>
        <taxon>Metazoa</taxon>
        <taxon>Ecdysozoa</taxon>
        <taxon>Arthropoda</taxon>
        <taxon>Chelicerata</taxon>
        <taxon>Arachnida</taxon>
        <taxon>Acari</taxon>
        <taxon>Parasitiformes</taxon>
        <taxon>Ixodida</taxon>
        <taxon>Ixodoidea</taxon>
        <taxon>Ixodidae</taxon>
        <taxon>Ixodinae</taxon>
        <taxon>Ixodes</taxon>
    </lineage>
</organism>
<dbReference type="Proteomes" id="UP000805193">
    <property type="component" value="Unassembled WGS sequence"/>
</dbReference>
<dbReference type="EMBL" id="JABSTQ010011192">
    <property type="protein sequence ID" value="KAG0414246.1"/>
    <property type="molecule type" value="Genomic_DNA"/>
</dbReference>